<dbReference type="PANTHER" id="PTHR43353:SF5">
    <property type="entry name" value="SUCCINATE-SEMIALDEHYDE DEHYDROGENASE, MITOCHONDRIAL"/>
    <property type="match status" value="1"/>
</dbReference>
<sequence>MSEQISHELPADTPRTLYINGKNVEGAAGTFDVTNPATGEVLTSIANADVTQASQALDAAVGAQLEWQSTAPRERADLLRAAFDEVERRKDDFARVMTLEMGKTLAESYGEITYGAEYVRWFSEQAVRIAGRYMPTPEGNLRQLISKRAVGPCLLVTPWNFPLSMATRKIAPALAAGCTVVVRPASSTPLTTLLFGKVLADVGVPDGVVNVITCTDHKVVDSLIDDPRLRKLSFTGSTPVGQMLSAQAAHHNLRISMELGGNAAFVVFDDADVDAAVEGAKAAKMRNMGQACIAANRFILHESIADEFTEKFTAWMSSLPIGDGLDPNTKVGPIIATKDRDNIAALVDRAVEAGAKLETGGEVPTGVGSFYPPTVLTGVKPDAEIMRTEIFGPVAPITTFSTEQEALDIANSVPVGLAGYVFTRDFDRIQRFAERMETGMIGANTGLFSNAAAPFGGVKESGLGREGSFEGIEEYLETIYVALPNPWR</sequence>
<evidence type="ECO:0000256" key="1">
    <source>
        <dbReference type="ARBA" id="ARBA00009986"/>
    </source>
</evidence>
<proteinExistence type="inferred from homology"/>
<evidence type="ECO:0000256" key="4">
    <source>
        <dbReference type="RuleBase" id="RU003345"/>
    </source>
</evidence>
<dbReference type="InterPro" id="IPR029510">
    <property type="entry name" value="Ald_DH_CS_GLU"/>
</dbReference>
<dbReference type="AlphaFoldDB" id="A0A0A8QD66"/>
<dbReference type="SUPFAM" id="SSF53720">
    <property type="entry name" value="ALDH-like"/>
    <property type="match status" value="1"/>
</dbReference>
<feature type="active site" evidence="3">
    <location>
        <position position="258"/>
    </location>
</feature>
<name>A0A0A8QD66_9ACTN</name>
<reference evidence="6 7" key="1">
    <citation type="submission" date="2016-09" db="EMBL/GenBank/DDBJ databases">
        <authorList>
            <person name="Laine KS P."/>
        </authorList>
    </citation>
    <scope>NUCLEOTIDE SEQUENCE [LARGE SCALE GENOMIC DNA]</scope>
    <source>
        <strain evidence="6">PFRJS-23</strain>
    </source>
</reference>
<dbReference type="CDD" id="cd07103">
    <property type="entry name" value="ALDH_F5_SSADH_GabD"/>
    <property type="match status" value="1"/>
</dbReference>
<dbReference type="Gene3D" id="3.40.605.10">
    <property type="entry name" value="Aldehyde Dehydrogenase, Chain A, domain 1"/>
    <property type="match status" value="1"/>
</dbReference>
<accession>A0A0A8QD66</accession>
<dbReference type="Proteomes" id="UP000250080">
    <property type="component" value="Chromosome I"/>
</dbReference>
<dbReference type="InterPro" id="IPR016161">
    <property type="entry name" value="Ald_DH/histidinol_DH"/>
</dbReference>
<gene>
    <name evidence="6" type="ORF">PFR_JS23_731</name>
</gene>
<dbReference type="PANTHER" id="PTHR43353">
    <property type="entry name" value="SUCCINATE-SEMIALDEHYDE DEHYDROGENASE, MITOCHONDRIAL"/>
    <property type="match status" value="1"/>
</dbReference>
<evidence type="ECO:0000313" key="6">
    <source>
        <dbReference type="EMBL" id="SCQ76947.1"/>
    </source>
</evidence>
<dbReference type="GO" id="GO:0004777">
    <property type="term" value="F:succinate-semialdehyde dehydrogenase (NAD+) activity"/>
    <property type="evidence" value="ECO:0007669"/>
    <property type="project" value="TreeGrafter"/>
</dbReference>
<evidence type="ECO:0000256" key="2">
    <source>
        <dbReference type="ARBA" id="ARBA00023002"/>
    </source>
</evidence>
<dbReference type="InterPro" id="IPR050740">
    <property type="entry name" value="Aldehyde_DH_Superfamily"/>
</dbReference>
<keyword evidence="2 4" id="KW-0560">Oxidoreductase</keyword>
<dbReference type="Gene3D" id="3.40.309.10">
    <property type="entry name" value="Aldehyde Dehydrogenase, Chain A, domain 2"/>
    <property type="match status" value="1"/>
</dbReference>
<organism evidence="6 7">
    <name type="scientific">Propionibacterium freudenreichii</name>
    <dbReference type="NCBI Taxonomy" id="1744"/>
    <lineage>
        <taxon>Bacteria</taxon>
        <taxon>Bacillati</taxon>
        <taxon>Actinomycetota</taxon>
        <taxon>Actinomycetes</taxon>
        <taxon>Propionibacteriales</taxon>
        <taxon>Propionibacteriaceae</taxon>
        <taxon>Propionibacterium</taxon>
    </lineage>
</organism>
<dbReference type="InterPro" id="IPR015590">
    <property type="entry name" value="Aldehyde_DH_dom"/>
</dbReference>
<dbReference type="InterPro" id="IPR016162">
    <property type="entry name" value="Ald_DH_N"/>
</dbReference>
<dbReference type="InterPro" id="IPR016163">
    <property type="entry name" value="Ald_DH_C"/>
</dbReference>
<feature type="domain" description="Aldehyde dehydrogenase" evidence="5">
    <location>
        <begin position="25"/>
        <end position="478"/>
    </location>
</feature>
<dbReference type="EMBL" id="LT618793">
    <property type="protein sequence ID" value="SCQ76947.1"/>
    <property type="molecule type" value="Genomic_DNA"/>
</dbReference>
<dbReference type="GO" id="GO:0009450">
    <property type="term" value="P:gamma-aminobutyric acid catabolic process"/>
    <property type="evidence" value="ECO:0007669"/>
    <property type="project" value="TreeGrafter"/>
</dbReference>
<dbReference type="FunFam" id="3.40.309.10:FF:000004">
    <property type="entry name" value="Succinate-semialdehyde dehydrogenase I"/>
    <property type="match status" value="1"/>
</dbReference>
<evidence type="ECO:0000256" key="3">
    <source>
        <dbReference type="PROSITE-ProRule" id="PRU10007"/>
    </source>
</evidence>
<evidence type="ECO:0000313" key="7">
    <source>
        <dbReference type="Proteomes" id="UP000250080"/>
    </source>
</evidence>
<dbReference type="RefSeq" id="WP_013161400.1">
    <property type="nucleotide sequence ID" value="NZ_CCYN01000014.1"/>
</dbReference>
<comment type="similarity">
    <text evidence="1 4">Belongs to the aldehyde dehydrogenase family.</text>
</comment>
<dbReference type="OMA" id="IGELFCK"/>
<dbReference type="PROSITE" id="PS00687">
    <property type="entry name" value="ALDEHYDE_DEHYDR_GLU"/>
    <property type="match status" value="1"/>
</dbReference>
<dbReference type="GeneID" id="61221834"/>
<dbReference type="Pfam" id="PF00171">
    <property type="entry name" value="Aldedh"/>
    <property type="match status" value="1"/>
</dbReference>
<evidence type="ECO:0000259" key="5">
    <source>
        <dbReference type="Pfam" id="PF00171"/>
    </source>
</evidence>
<dbReference type="FunFam" id="3.40.605.10:FF:000007">
    <property type="entry name" value="NAD/NADP-dependent betaine aldehyde dehydrogenase"/>
    <property type="match status" value="1"/>
</dbReference>
<protein>
    <submittedName>
        <fullName evidence="6">Succinate-semialdehyde dehydrogenase [NADP( )] GabD</fullName>
    </submittedName>
</protein>